<dbReference type="EMBL" id="CP008875">
    <property type="protein sequence ID" value="AKH98695.1"/>
    <property type="molecule type" value="Genomic_DNA"/>
</dbReference>
<feature type="compositionally biased region" description="Basic residues" evidence="1">
    <location>
        <begin position="67"/>
        <end position="78"/>
    </location>
</feature>
<feature type="region of interest" description="Disordered" evidence="1">
    <location>
        <begin position="1"/>
        <end position="123"/>
    </location>
</feature>
<dbReference type="AlphaFoldDB" id="A0A0F7PER7"/>
<feature type="compositionally biased region" description="Low complexity" evidence="1">
    <location>
        <begin position="1"/>
        <end position="28"/>
    </location>
</feature>
<name>A0A0F7PER7_9EURY</name>
<proteinExistence type="predicted"/>
<protein>
    <submittedName>
        <fullName evidence="2">Uncharacterized protein</fullName>
    </submittedName>
</protein>
<evidence type="ECO:0000313" key="2">
    <source>
        <dbReference type="EMBL" id="AKH98695.1"/>
    </source>
</evidence>
<evidence type="ECO:0000313" key="3">
    <source>
        <dbReference type="Proteomes" id="UP000069906"/>
    </source>
</evidence>
<gene>
    <name evidence="2" type="ORF">HLASF_3069</name>
</gene>
<accession>A0A0F7PER7</accession>
<feature type="compositionally biased region" description="Basic and acidic residues" evidence="1">
    <location>
        <begin position="97"/>
        <end position="123"/>
    </location>
</feature>
<reference evidence="2 3" key="1">
    <citation type="submission" date="2014-06" db="EMBL/GenBank/DDBJ databases">
        <title>Secret life of haloarchaea: discovery of obligatory anaerobic haloarchaea growing by dissimilatory sulfur reduction.</title>
        <authorList>
            <person name="Sorokin D.Y."/>
            <person name="Kublanov I.V."/>
            <person name="Gavrilov S.N."/>
            <person name="Ferrer M."/>
            <person name="Golyshin P.N."/>
            <person name="Messina E."/>
            <person name="La Cono V."/>
            <person name="Yakimov M.M."/>
        </authorList>
    </citation>
    <scope>NUCLEOTIDE SEQUENCE [LARGE SCALE GENOMIC DNA]</scope>
    <source>
        <strain evidence="2 3">HSR2</strain>
        <plasmid evidence="2 3">pHSR2-01</plasmid>
    </source>
</reference>
<dbReference type="Proteomes" id="UP000069906">
    <property type="component" value="Plasmid pHSR2-01"/>
</dbReference>
<dbReference type="HOGENOM" id="CLU_2010030_0_0_2"/>
<keyword evidence="3" id="KW-1185">Reference proteome</keyword>
<sequence length="123" mass="14344">MCRFGRPSMPSRRASSTARRNTAKSARSMPRSPTASPPPVRVRRGRHRRLQPELQALVASGLQLQRRPLRRRRPHRHRGREERSEKRQRRPAQVPERASHQEGRPAEDRVRLPDRAAELSRTT</sequence>
<dbReference type="KEGG" id="hsu:HLASF_3069"/>
<evidence type="ECO:0000256" key="1">
    <source>
        <dbReference type="SAM" id="MobiDB-lite"/>
    </source>
</evidence>
<keyword evidence="2" id="KW-0614">Plasmid</keyword>
<organism evidence="2 3">
    <name type="scientific">Halanaeroarchaeum sulfurireducens</name>
    <dbReference type="NCBI Taxonomy" id="1604004"/>
    <lineage>
        <taxon>Archaea</taxon>
        <taxon>Methanobacteriati</taxon>
        <taxon>Methanobacteriota</taxon>
        <taxon>Stenosarchaea group</taxon>
        <taxon>Halobacteria</taxon>
        <taxon>Halobacteriales</taxon>
        <taxon>Halobacteriaceae</taxon>
        <taxon>Halanaeroarchaeum</taxon>
    </lineage>
</organism>
<geneLocation type="plasmid" evidence="2 3">
    <name>pHSR2-01</name>
</geneLocation>